<proteinExistence type="predicted"/>
<dbReference type="AlphaFoldDB" id="A0A147KBA0"/>
<name>A0A147KBA0_9BACI</name>
<organism evidence="2 3">
    <name type="scientific">Bacillus coahuilensis p1.1.43</name>
    <dbReference type="NCBI Taxonomy" id="1150625"/>
    <lineage>
        <taxon>Bacteria</taxon>
        <taxon>Bacillati</taxon>
        <taxon>Bacillota</taxon>
        <taxon>Bacilli</taxon>
        <taxon>Bacillales</taxon>
        <taxon>Bacillaceae</taxon>
        <taxon>Bacillus</taxon>
    </lineage>
</organism>
<keyword evidence="1" id="KW-0812">Transmembrane</keyword>
<keyword evidence="3" id="KW-1185">Reference proteome</keyword>
<protein>
    <submittedName>
        <fullName evidence="2">Uncharacterized protein</fullName>
    </submittedName>
</protein>
<sequence length="75" mass="8972">MFLSTSFLWFFTKDYVSDRILYNITIIFFYIFALYLIIDSLFNAPKFLDYSMLVVICLWFIGGLIKANFNKKNTK</sequence>
<evidence type="ECO:0000256" key="1">
    <source>
        <dbReference type="SAM" id="Phobius"/>
    </source>
</evidence>
<evidence type="ECO:0000313" key="3">
    <source>
        <dbReference type="Proteomes" id="UP000074108"/>
    </source>
</evidence>
<dbReference type="PATRIC" id="fig|1150625.3.peg.611"/>
<keyword evidence="1" id="KW-0472">Membrane</keyword>
<feature type="transmembrane region" description="Helical" evidence="1">
    <location>
        <begin position="20"/>
        <end position="38"/>
    </location>
</feature>
<comment type="caution">
    <text evidence="2">The sequence shown here is derived from an EMBL/GenBank/DDBJ whole genome shotgun (WGS) entry which is preliminary data.</text>
</comment>
<evidence type="ECO:0000313" key="2">
    <source>
        <dbReference type="EMBL" id="KUP08307.1"/>
    </source>
</evidence>
<gene>
    <name evidence="2" type="ORF">Q75_02945</name>
</gene>
<dbReference type="EMBL" id="LDYG01000014">
    <property type="protein sequence ID" value="KUP08307.1"/>
    <property type="molecule type" value="Genomic_DNA"/>
</dbReference>
<reference evidence="2 3" key="1">
    <citation type="journal article" date="2016" name="Front. Microbiol.">
        <title>Microevolution Analysis of Bacillus coahuilensis Unveils Differences in Phosphorus Acquisition Strategies and Their Regulation.</title>
        <authorList>
            <person name="Gomez-Lunar Z."/>
            <person name="Hernandez-Gonzalez I."/>
            <person name="Rodriguez-Torres M.D."/>
            <person name="Souza V."/>
            <person name="Olmedo-Alvarez G."/>
        </authorList>
    </citation>
    <scope>NUCLEOTIDE SEQUENCE [LARGE SCALE GENOMIC DNA]</scope>
    <source>
        <strain evidence="3">p1.1.43</strain>
    </source>
</reference>
<accession>A0A147KBA0</accession>
<keyword evidence="1" id="KW-1133">Transmembrane helix</keyword>
<feature type="transmembrane region" description="Helical" evidence="1">
    <location>
        <begin position="50"/>
        <end position="69"/>
    </location>
</feature>
<dbReference type="Proteomes" id="UP000074108">
    <property type="component" value="Unassembled WGS sequence"/>
</dbReference>